<dbReference type="PANTHER" id="PTHR30528">
    <property type="entry name" value="CYTOPLASMIC PROTEIN"/>
    <property type="match status" value="1"/>
</dbReference>
<dbReference type="PANTHER" id="PTHR30528:SF0">
    <property type="entry name" value="CYTOPLASMIC PROTEIN"/>
    <property type="match status" value="1"/>
</dbReference>
<gene>
    <name evidence="1" type="ORF">GCM10009737_20810</name>
</gene>
<name>A0ABN2PHE6_9ACTN</name>
<organism evidence="1 2">
    <name type="scientific">Nocardioides lentus</name>
    <dbReference type="NCBI Taxonomy" id="338077"/>
    <lineage>
        <taxon>Bacteria</taxon>
        <taxon>Bacillati</taxon>
        <taxon>Actinomycetota</taxon>
        <taxon>Actinomycetes</taxon>
        <taxon>Propionibacteriales</taxon>
        <taxon>Nocardioidaceae</taxon>
        <taxon>Nocardioides</taxon>
    </lineage>
</organism>
<evidence type="ECO:0000313" key="1">
    <source>
        <dbReference type="EMBL" id="GAA1919118.1"/>
    </source>
</evidence>
<dbReference type="Proteomes" id="UP001501612">
    <property type="component" value="Unassembled WGS sequence"/>
</dbReference>
<dbReference type="Pfam" id="PF06224">
    <property type="entry name" value="AlkZ-like"/>
    <property type="match status" value="1"/>
</dbReference>
<sequence length="375" mass="40884">MAGPLVLTAAQARRAAVRAQLLTRPRPHDVLGVVRRLGVLQLDPTAHVAPSADVVLWSRLGSAYDPAELRDLLDTQALVEVRMMARPAEDLRLLTAEMAAWPGEGGLTPWQEELVGWVRANDAARRDVLAALRADGPLPATGLPDTCAVPWRSSGWTDGRSRGRLLDLMVQRGEVAVAGRQGRVPLYDLASRVHPGDEPVPAAEARAQRDVRRLAALGVARPRAAQAPGEPHDVGAAGVEARVEGLRGRWRVDPAYLADWDPAEARVALLSPLDRLVMDRRRTREVFGFDFTLEMYKPAARRRFGYWALPVLVGDRLVGTVDAEAVREAGELHVHAVRADPAHDDWTPAVRDAVGAEVDRLAAWLQLTPVREPGA</sequence>
<reference evidence="1 2" key="1">
    <citation type="journal article" date="2019" name="Int. J. Syst. Evol. Microbiol.">
        <title>The Global Catalogue of Microorganisms (GCM) 10K type strain sequencing project: providing services to taxonomists for standard genome sequencing and annotation.</title>
        <authorList>
            <consortium name="The Broad Institute Genomics Platform"/>
            <consortium name="The Broad Institute Genome Sequencing Center for Infectious Disease"/>
            <person name="Wu L."/>
            <person name="Ma J."/>
        </authorList>
    </citation>
    <scope>NUCLEOTIDE SEQUENCE [LARGE SCALE GENOMIC DNA]</scope>
    <source>
        <strain evidence="1 2">JCM 14046</strain>
    </source>
</reference>
<comment type="caution">
    <text evidence="1">The sequence shown here is derived from an EMBL/GenBank/DDBJ whole genome shotgun (WGS) entry which is preliminary data.</text>
</comment>
<protein>
    <submittedName>
        <fullName evidence="1">Crosslink repair DNA glycosylase YcaQ family protein</fullName>
    </submittedName>
</protein>
<evidence type="ECO:0000313" key="2">
    <source>
        <dbReference type="Proteomes" id="UP001501612"/>
    </source>
</evidence>
<accession>A0ABN2PHE6</accession>
<dbReference type="InterPro" id="IPR009351">
    <property type="entry name" value="AlkZ-like"/>
</dbReference>
<dbReference type="RefSeq" id="WP_344006834.1">
    <property type="nucleotide sequence ID" value="NZ_BAAAMY010000004.1"/>
</dbReference>
<proteinExistence type="predicted"/>
<keyword evidence="2" id="KW-1185">Reference proteome</keyword>
<dbReference type="EMBL" id="BAAAMY010000004">
    <property type="protein sequence ID" value="GAA1919118.1"/>
    <property type="molecule type" value="Genomic_DNA"/>
</dbReference>